<organism evidence="3 4">
    <name type="scientific">Nocardiopsis mangrovi</name>
    <dbReference type="NCBI Taxonomy" id="1179818"/>
    <lineage>
        <taxon>Bacteria</taxon>
        <taxon>Bacillati</taxon>
        <taxon>Actinomycetota</taxon>
        <taxon>Actinomycetes</taxon>
        <taxon>Streptosporangiales</taxon>
        <taxon>Nocardiopsidaceae</taxon>
        <taxon>Nocardiopsis</taxon>
    </lineage>
</organism>
<protein>
    <submittedName>
        <fullName evidence="3">GAF domain-containing protein</fullName>
    </submittedName>
</protein>
<keyword evidence="4" id="KW-1185">Reference proteome</keyword>
<evidence type="ECO:0000259" key="2">
    <source>
        <dbReference type="SMART" id="SM00862"/>
    </source>
</evidence>
<dbReference type="RefSeq" id="WP_378576791.1">
    <property type="nucleotide sequence ID" value="NZ_JBHSFQ010000020.1"/>
</dbReference>
<dbReference type="Pfam" id="PF01590">
    <property type="entry name" value="GAF"/>
    <property type="match status" value="1"/>
</dbReference>
<gene>
    <name evidence="3" type="ORF">ACFO4E_19370</name>
</gene>
<evidence type="ECO:0000313" key="4">
    <source>
        <dbReference type="Proteomes" id="UP001595923"/>
    </source>
</evidence>
<dbReference type="Proteomes" id="UP001595923">
    <property type="component" value="Unassembled WGS sequence"/>
</dbReference>
<sequence>MHDHDLRRLHDAVLGAGPAAPRPLPGPRAVVSASWDRSLRASVDPDRSGPPVVYSGAELRDVRSAHPLAEVVPVVRGALAGTVDASAQLLIVTDADGRILWRDGHPAVRRAADRVLLAEGTQWSENAIGTNAMGTALATQEPIQIYSAEHLVRAYHGWSCAASPIRDPDTGRLLGTLDISGLEASFHPALVGLVAAAAALAEAHLRVRMMARDAALRERYADRVRALGARPGALLSANGRVIATHRMGGPRQGVPERVDVSRAGAVRLPDGRAATLEPLSRGWLLRASGEGRPARTAVGGRAPALPPAPRHTLSLLFLGRERPVVTLDGEAVPLGRRACELLALLAVSPEGRTAERLAVDLYGEAGRSATVRVEMHRLRRLAGAVVRGSRPYRLAVRADADFLEVRRLLAANDVRGAAACYRGVLLPRSDAPGIRDLREELAATLRRSALELRDSELLWNLVRTDLGRDDLAMHEALVALLPRTSPRAAAARERMRALADDTG</sequence>
<comment type="caution">
    <text evidence="3">The sequence shown here is derived from an EMBL/GenBank/DDBJ whole genome shotgun (WGS) entry which is preliminary data.</text>
</comment>
<dbReference type="InterPro" id="IPR029016">
    <property type="entry name" value="GAF-like_dom_sf"/>
</dbReference>
<keyword evidence="1" id="KW-0238">DNA-binding</keyword>
<name>A0ABV9E360_9ACTN</name>
<dbReference type="SMART" id="SM00862">
    <property type="entry name" value="Trans_reg_C"/>
    <property type="match status" value="1"/>
</dbReference>
<dbReference type="InterPro" id="IPR001867">
    <property type="entry name" value="OmpR/PhoB-type_DNA-bd"/>
</dbReference>
<accession>A0ABV9E360</accession>
<evidence type="ECO:0000313" key="3">
    <source>
        <dbReference type="EMBL" id="MFC4564028.1"/>
    </source>
</evidence>
<feature type="domain" description="OmpR/PhoB-type" evidence="2">
    <location>
        <begin position="329"/>
        <end position="394"/>
    </location>
</feature>
<reference evidence="4" key="1">
    <citation type="journal article" date="2019" name="Int. J. Syst. Evol. Microbiol.">
        <title>The Global Catalogue of Microorganisms (GCM) 10K type strain sequencing project: providing services to taxonomists for standard genome sequencing and annotation.</title>
        <authorList>
            <consortium name="The Broad Institute Genomics Platform"/>
            <consortium name="The Broad Institute Genome Sequencing Center for Infectious Disease"/>
            <person name="Wu L."/>
            <person name="Ma J."/>
        </authorList>
    </citation>
    <scope>NUCLEOTIDE SEQUENCE [LARGE SCALE GENOMIC DNA]</scope>
    <source>
        <strain evidence="4">XZYJ18</strain>
    </source>
</reference>
<dbReference type="EMBL" id="JBHSFQ010000020">
    <property type="protein sequence ID" value="MFC4564028.1"/>
    <property type="molecule type" value="Genomic_DNA"/>
</dbReference>
<proteinExistence type="predicted"/>
<dbReference type="InterPro" id="IPR003018">
    <property type="entry name" value="GAF"/>
</dbReference>
<dbReference type="Gene3D" id="3.30.450.40">
    <property type="match status" value="1"/>
</dbReference>
<evidence type="ECO:0000256" key="1">
    <source>
        <dbReference type="ARBA" id="ARBA00023125"/>
    </source>
</evidence>